<evidence type="ECO:0000256" key="1">
    <source>
        <dbReference type="SAM" id="MobiDB-lite"/>
    </source>
</evidence>
<keyword evidence="2" id="KW-1133">Transmembrane helix</keyword>
<reference evidence="4" key="1">
    <citation type="submission" date="2016-10" db="EMBL/GenBank/DDBJ databases">
        <authorList>
            <person name="Varghese N."/>
            <person name="Submissions S."/>
        </authorList>
    </citation>
    <scope>NUCLEOTIDE SEQUENCE [LARGE SCALE GENOMIC DNA]</scope>
    <source>
        <strain evidence="4">DSM 43161</strain>
    </source>
</reference>
<proteinExistence type="predicted"/>
<evidence type="ECO:0000256" key="2">
    <source>
        <dbReference type="SAM" id="Phobius"/>
    </source>
</evidence>
<feature type="transmembrane region" description="Helical" evidence="2">
    <location>
        <begin position="96"/>
        <end position="116"/>
    </location>
</feature>
<feature type="transmembrane region" description="Helical" evidence="2">
    <location>
        <begin position="39"/>
        <end position="59"/>
    </location>
</feature>
<feature type="transmembrane region" description="Helical" evidence="2">
    <location>
        <begin position="71"/>
        <end position="90"/>
    </location>
</feature>
<feature type="transmembrane region" description="Helical" evidence="2">
    <location>
        <begin position="12"/>
        <end position="33"/>
    </location>
</feature>
<gene>
    <name evidence="3" type="ORF">SAMN05660359_04555</name>
</gene>
<name>A0A1I5IFR0_9ACTN</name>
<accession>A0A1I5IFR0</accession>
<feature type="region of interest" description="Disordered" evidence="1">
    <location>
        <begin position="125"/>
        <end position="150"/>
    </location>
</feature>
<dbReference type="OrthoDB" id="3827100at2"/>
<keyword evidence="2" id="KW-0472">Membrane</keyword>
<dbReference type="Proteomes" id="UP000183642">
    <property type="component" value="Unassembled WGS sequence"/>
</dbReference>
<evidence type="ECO:0000313" key="4">
    <source>
        <dbReference type="Proteomes" id="UP000183642"/>
    </source>
</evidence>
<dbReference type="RefSeq" id="WP_075015795.1">
    <property type="nucleotide sequence ID" value="NZ_FOWE01000014.1"/>
</dbReference>
<keyword evidence="2" id="KW-0812">Transmembrane</keyword>
<organism evidence="3 4">
    <name type="scientific">Geodermatophilus obscurus</name>
    <dbReference type="NCBI Taxonomy" id="1861"/>
    <lineage>
        <taxon>Bacteria</taxon>
        <taxon>Bacillati</taxon>
        <taxon>Actinomycetota</taxon>
        <taxon>Actinomycetes</taxon>
        <taxon>Geodermatophilales</taxon>
        <taxon>Geodermatophilaceae</taxon>
        <taxon>Geodermatophilus</taxon>
    </lineage>
</organism>
<sequence length="235" mass="25325">MNGDRPSPTQRFLLRLAGAAILIPYVAVALFGSLFMRPVTLALCVVVLGALGAAVRYDIHRTLGRRPVEWLGPLPAAAIAGLFAPFAKGVEQFGEAGGYLVLLLVVMFTLLSLLWADTLQVPPASSRTASRRAPSTAQPPEPPDPSSSRDLLQALSVKDLIAEWRRSGELLRPSSGAPRHAAAQWREALLEELRRRDPGGFDNWLLDGLQRGPEHHISTDPDDMPGNGPGPLPGR</sequence>
<keyword evidence="4" id="KW-1185">Reference proteome</keyword>
<feature type="region of interest" description="Disordered" evidence="1">
    <location>
        <begin position="204"/>
        <end position="235"/>
    </location>
</feature>
<dbReference type="AlphaFoldDB" id="A0A1I5IFR0"/>
<evidence type="ECO:0000313" key="3">
    <source>
        <dbReference type="EMBL" id="SFO59302.1"/>
    </source>
</evidence>
<protein>
    <submittedName>
        <fullName evidence="3">Uncharacterized protein</fullName>
    </submittedName>
</protein>
<dbReference type="EMBL" id="FOWE01000014">
    <property type="protein sequence ID" value="SFO59302.1"/>
    <property type="molecule type" value="Genomic_DNA"/>
</dbReference>
<feature type="compositionally biased region" description="Low complexity" evidence="1">
    <location>
        <begin position="125"/>
        <end position="136"/>
    </location>
</feature>